<protein>
    <submittedName>
        <fullName evidence="2">Uncharacterized protein</fullName>
    </submittedName>
</protein>
<evidence type="ECO:0000256" key="1">
    <source>
        <dbReference type="SAM" id="SignalP"/>
    </source>
</evidence>
<name>M2QPZ1_CERS8</name>
<proteinExistence type="predicted"/>
<feature type="chain" id="PRO_5004023620" evidence="1">
    <location>
        <begin position="21"/>
        <end position="151"/>
    </location>
</feature>
<reference evidence="2 3" key="1">
    <citation type="journal article" date="2012" name="Proc. Natl. Acad. Sci. U.S.A.">
        <title>Comparative genomics of Ceriporiopsis subvermispora and Phanerochaete chrysosporium provide insight into selective ligninolysis.</title>
        <authorList>
            <person name="Fernandez-Fueyo E."/>
            <person name="Ruiz-Duenas F.J."/>
            <person name="Ferreira P."/>
            <person name="Floudas D."/>
            <person name="Hibbett D.S."/>
            <person name="Canessa P."/>
            <person name="Larrondo L.F."/>
            <person name="James T.Y."/>
            <person name="Seelenfreund D."/>
            <person name="Lobos S."/>
            <person name="Polanco R."/>
            <person name="Tello M."/>
            <person name="Honda Y."/>
            <person name="Watanabe T."/>
            <person name="Watanabe T."/>
            <person name="Ryu J.S."/>
            <person name="Kubicek C.P."/>
            <person name="Schmoll M."/>
            <person name="Gaskell J."/>
            <person name="Hammel K.E."/>
            <person name="St John F.J."/>
            <person name="Vanden Wymelenberg A."/>
            <person name="Sabat G."/>
            <person name="Splinter BonDurant S."/>
            <person name="Syed K."/>
            <person name="Yadav J.S."/>
            <person name="Doddapaneni H."/>
            <person name="Subramanian V."/>
            <person name="Lavin J.L."/>
            <person name="Oguiza J.A."/>
            <person name="Perez G."/>
            <person name="Pisabarro A.G."/>
            <person name="Ramirez L."/>
            <person name="Santoyo F."/>
            <person name="Master E."/>
            <person name="Coutinho P.M."/>
            <person name="Henrissat B."/>
            <person name="Lombard V."/>
            <person name="Magnuson J.K."/>
            <person name="Kuees U."/>
            <person name="Hori C."/>
            <person name="Igarashi K."/>
            <person name="Samejima M."/>
            <person name="Held B.W."/>
            <person name="Barry K.W."/>
            <person name="LaButti K.M."/>
            <person name="Lapidus A."/>
            <person name="Lindquist E.A."/>
            <person name="Lucas S.M."/>
            <person name="Riley R."/>
            <person name="Salamov A.A."/>
            <person name="Hoffmeister D."/>
            <person name="Schwenk D."/>
            <person name="Hadar Y."/>
            <person name="Yarden O."/>
            <person name="de Vries R.P."/>
            <person name="Wiebenga A."/>
            <person name="Stenlid J."/>
            <person name="Eastwood D."/>
            <person name="Grigoriev I.V."/>
            <person name="Berka R.M."/>
            <person name="Blanchette R.A."/>
            <person name="Kersten P."/>
            <person name="Martinez A.T."/>
            <person name="Vicuna R."/>
            <person name="Cullen D."/>
        </authorList>
    </citation>
    <scope>NUCLEOTIDE SEQUENCE [LARGE SCALE GENOMIC DNA]</scope>
    <source>
        <strain evidence="2 3">B</strain>
    </source>
</reference>
<keyword evidence="1" id="KW-0732">Signal</keyword>
<organism evidence="2 3">
    <name type="scientific">Ceriporiopsis subvermispora (strain B)</name>
    <name type="common">White-rot fungus</name>
    <name type="synonym">Gelatoporia subvermispora</name>
    <dbReference type="NCBI Taxonomy" id="914234"/>
    <lineage>
        <taxon>Eukaryota</taxon>
        <taxon>Fungi</taxon>
        <taxon>Dikarya</taxon>
        <taxon>Basidiomycota</taxon>
        <taxon>Agaricomycotina</taxon>
        <taxon>Agaricomycetes</taxon>
        <taxon>Polyporales</taxon>
        <taxon>Gelatoporiaceae</taxon>
        <taxon>Gelatoporia</taxon>
    </lineage>
</organism>
<gene>
    <name evidence="2" type="ORF">CERSUDRAFT_75830</name>
</gene>
<evidence type="ECO:0000313" key="2">
    <source>
        <dbReference type="EMBL" id="EMD34245.1"/>
    </source>
</evidence>
<dbReference type="OrthoDB" id="2749676at2759"/>
<accession>M2QPZ1</accession>
<dbReference type="Proteomes" id="UP000016930">
    <property type="component" value="Unassembled WGS sequence"/>
</dbReference>
<keyword evidence="3" id="KW-1185">Reference proteome</keyword>
<feature type="signal peptide" evidence="1">
    <location>
        <begin position="1"/>
        <end position="20"/>
    </location>
</feature>
<sequence>MHGVFSQLAGFSLLAVHALAVPSPVPQFEVLMSGPIVLSDSADLVAGPFGSRLNAPILEGNLTDTSGNLVAAIVPGTSADHGLVAADGTFFPDGCITIQWTVDSKSAYLHAQGVGHVETDFPTWNSLNSRFLLANFTFETAVPTLTLFGVV</sequence>
<dbReference type="EMBL" id="KB445803">
    <property type="protein sequence ID" value="EMD34245.1"/>
    <property type="molecule type" value="Genomic_DNA"/>
</dbReference>
<dbReference type="HOGENOM" id="CLU_132743_1_0_1"/>
<dbReference type="Gene3D" id="2.40.160.20">
    <property type="match status" value="1"/>
</dbReference>
<dbReference type="AlphaFoldDB" id="M2QPZ1"/>
<evidence type="ECO:0000313" key="3">
    <source>
        <dbReference type="Proteomes" id="UP000016930"/>
    </source>
</evidence>